<protein>
    <submittedName>
        <fullName evidence="1">Uncharacterized protein</fullName>
    </submittedName>
</protein>
<dbReference type="EMBL" id="PUIA01000085">
    <property type="protein sequence ID" value="PQO25310.1"/>
    <property type="molecule type" value="Genomic_DNA"/>
</dbReference>
<evidence type="ECO:0000313" key="2">
    <source>
        <dbReference type="Proteomes" id="UP000240009"/>
    </source>
</evidence>
<name>A0A2S8EZF9_9BACT</name>
<accession>A0A2S8EZF9</accession>
<comment type="caution">
    <text evidence="1">The sequence shown here is derived from an EMBL/GenBank/DDBJ whole genome shotgun (WGS) entry which is preliminary data.</text>
</comment>
<dbReference type="Proteomes" id="UP000240009">
    <property type="component" value="Unassembled WGS sequence"/>
</dbReference>
<sequence>MKNAPLLIRIVFGQDFASVFPVLDEFPGRIRDPLNRGLLFGHGLNVRLKLISLGFQFLKLGPHASDPELTERLQHFDQIFDLGLDTRQSMASDVDQPEPQQGYSLIQNFTRGPVTAVVVLLLGGSL</sequence>
<gene>
    <name evidence="1" type="ORF">C5Y96_25765</name>
</gene>
<evidence type="ECO:0000313" key="1">
    <source>
        <dbReference type="EMBL" id="PQO25310.1"/>
    </source>
</evidence>
<organism evidence="1 2">
    <name type="scientific">Blastopirellula marina</name>
    <dbReference type="NCBI Taxonomy" id="124"/>
    <lineage>
        <taxon>Bacteria</taxon>
        <taxon>Pseudomonadati</taxon>
        <taxon>Planctomycetota</taxon>
        <taxon>Planctomycetia</taxon>
        <taxon>Pirellulales</taxon>
        <taxon>Pirellulaceae</taxon>
        <taxon>Blastopirellula</taxon>
    </lineage>
</organism>
<dbReference type="AlphaFoldDB" id="A0A2S8EZF9"/>
<proteinExistence type="predicted"/>
<reference evidence="1 2" key="1">
    <citation type="submission" date="2018-02" db="EMBL/GenBank/DDBJ databases">
        <title>Comparative genomes isolates from brazilian mangrove.</title>
        <authorList>
            <person name="Araujo J.E."/>
            <person name="Taketani R.G."/>
            <person name="Silva M.C.P."/>
            <person name="Loureco M.V."/>
            <person name="Andreote F.D."/>
        </authorList>
    </citation>
    <scope>NUCLEOTIDE SEQUENCE [LARGE SCALE GENOMIC DNA]</scope>
    <source>
        <strain evidence="1 2">HEX-2 MGV</strain>
    </source>
</reference>